<evidence type="ECO:0000313" key="2">
    <source>
        <dbReference type="Proteomes" id="UP001060085"/>
    </source>
</evidence>
<name>A0ACC0AEE1_CATRO</name>
<dbReference type="Proteomes" id="UP001060085">
    <property type="component" value="Linkage Group LG06"/>
</dbReference>
<evidence type="ECO:0000313" key="1">
    <source>
        <dbReference type="EMBL" id="KAI5658353.1"/>
    </source>
</evidence>
<reference evidence="2" key="1">
    <citation type="journal article" date="2023" name="Nat. Plants">
        <title>Single-cell RNA sequencing provides a high-resolution roadmap for understanding the multicellular compartmentation of specialized metabolism.</title>
        <authorList>
            <person name="Sun S."/>
            <person name="Shen X."/>
            <person name="Li Y."/>
            <person name="Li Y."/>
            <person name="Wang S."/>
            <person name="Li R."/>
            <person name="Zhang H."/>
            <person name="Shen G."/>
            <person name="Guo B."/>
            <person name="Wei J."/>
            <person name="Xu J."/>
            <person name="St-Pierre B."/>
            <person name="Chen S."/>
            <person name="Sun C."/>
        </authorList>
    </citation>
    <scope>NUCLEOTIDE SEQUENCE [LARGE SCALE GENOMIC DNA]</scope>
</reference>
<sequence>MRIHPQYKIVDLHKDQRYGGYDHFLLAHQVEQVSFLPYLGSKRTRTDWLSVIKSQPGELQNDKTEVEWNSDEDSNDDADDDPDEDSEEDANDNPHDDSIDENITMARGRKKQLVEDASLSTYTQSTRIPAPMMIHFNRHLLAR</sequence>
<comment type="caution">
    <text evidence="1">The sequence shown here is derived from an EMBL/GenBank/DDBJ whole genome shotgun (WGS) entry which is preliminary data.</text>
</comment>
<keyword evidence="2" id="KW-1185">Reference proteome</keyword>
<accession>A0ACC0AEE1</accession>
<gene>
    <name evidence="1" type="ORF">M9H77_27146</name>
</gene>
<dbReference type="EMBL" id="CM044706">
    <property type="protein sequence ID" value="KAI5658353.1"/>
    <property type="molecule type" value="Genomic_DNA"/>
</dbReference>
<organism evidence="1 2">
    <name type="scientific">Catharanthus roseus</name>
    <name type="common">Madagascar periwinkle</name>
    <name type="synonym">Vinca rosea</name>
    <dbReference type="NCBI Taxonomy" id="4058"/>
    <lineage>
        <taxon>Eukaryota</taxon>
        <taxon>Viridiplantae</taxon>
        <taxon>Streptophyta</taxon>
        <taxon>Embryophyta</taxon>
        <taxon>Tracheophyta</taxon>
        <taxon>Spermatophyta</taxon>
        <taxon>Magnoliopsida</taxon>
        <taxon>eudicotyledons</taxon>
        <taxon>Gunneridae</taxon>
        <taxon>Pentapetalae</taxon>
        <taxon>asterids</taxon>
        <taxon>lamiids</taxon>
        <taxon>Gentianales</taxon>
        <taxon>Apocynaceae</taxon>
        <taxon>Rauvolfioideae</taxon>
        <taxon>Vinceae</taxon>
        <taxon>Catharanthinae</taxon>
        <taxon>Catharanthus</taxon>
    </lineage>
</organism>
<proteinExistence type="predicted"/>
<protein>
    <submittedName>
        <fullName evidence="1">Uncharacterized protein</fullName>
    </submittedName>
</protein>